<accession>A0ABY2WGA8</accession>
<evidence type="ECO:0000313" key="1">
    <source>
        <dbReference type="EMBL" id="TMU50429.1"/>
    </source>
</evidence>
<protein>
    <recommendedName>
        <fullName evidence="3">Lipoprotein</fullName>
    </recommendedName>
</protein>
<comment type="caution">
    <text evidence="1">The sequence shown here is derived from an EMBL/GenBank/DDBJ whole genome shotgun (WGS) entry which is preliminary data.</text>
</comment>
<dbReference type="EMBL" id="VCNI01000007">
    <property type="protein sequence ID" value="TMU50429.1"/>
    <property type="molecule type" value="Genomic_DNA"/>
</dbReference>
<dbReference type="Proteomes" id="UP000751614">
    <property type="component" value="Unassembled WGS sequence"/>
</dbReference>
<keyword evidence="2" id="KW-1185">Reference proteome</keyword>
<gene>
    <name evidence="1" type="ORF">FGG15_19595</name>
</gene>
<organism evidence="1 2">
    <name type="scientific">Flagellimonas algicola</name>
    <dbReference type="NCBI Taxonomy" id="2583815"/>
    <lineage>
        <taxon>Bacteria</taxon>
        <taxon>Pseudomonadati</taxon>
        <taxon>Bacteroidota</taxon>
        <taxon>Flavobacteriia</taxon>
        <taxon>Flavobacteriales</taxon>
        <taxon>Flavobacteriaceae</taxon>
        <taxon>Flagellimonas</taxon>
    </lineage>
</organism>
<evidence type="ECO:0000313" key="2">
    <source>
        <dbReference type="Proteomes" id="UP000751614"/>
    </source>
</evidence>
<proteinExistence type="predicted"/>
<name>A0ABY2WGA8_9FLAO</name>
<sequence length="178" mass="19193">MKNLLFLFLSFLIVACNNDDDNGTPENPADALPPATQTGEGTFGCLIDGEPFFPGRFGGDRPSAFYQFVCGAYTLGISASRGGGVEKQSLRISGLDIKGLDISTYSLKSRMPGNFSAEYDIAVGNILDGSTTEENPGTLTITNFTDEIISGTFEFSVLDNDGNEIRITNGRFDLRYTN</sequence>
<evidence type="ECO:0008006" key="3">
    <source>
        <dbReference type="Google" id="ProtNLM"/>
    </source>
</evidence>
<dbReference type="PROSITE" id="PS51257">
    <property type="entry name" value="PROKAR_LIPOPROTEIN"/>
    <property type="match status" value="1"/>
</dbReference>
<reference evidence="1 2" key="1">
    <citation type="submission" date="2019-05" db="EMBL/GenBank/DDBJ databases">
        <title>Flagellimonas sp. AsT0115, sp. nov., isolated from a marine red algae, Asparagopsis taxiformis.</title>
        <authorList>
            <person name="Kim J."/>
            <person name="Jeong S.E."/>
            <person name="Jeon C.O."/>
        </authorList>
    </citation>
    <scope>NUCLEOTIDE SEQUENCE [LARGE SCALE GENOMIC DNA]</scope>
    <source>
        <strain evidence="1 2">AsT0115</strain>
    </source>
</reference>
<dbReference type="RefSeq" id="WP_138839477.1">
    <property type="nucleotide sequence ID" value="NZ_VCNI01000007.1"/>
</dbReference>